<sequence>KCCSDSSQVDCEKTLKPFAPSLPFLSAKQPNRPQLCAKKSIQWARVIGAVAVLAPSPRLALSLSCLSTPAFMHEPSPITMISFNSAV</sequence>
<dbReference type="GeneID" id="85384048"/>
<name>A0ABQ9RX21_9PEZI</name>
<evidence type="ECO:0000313" key="1">
    <source>
        <dbReference type="EMBL" id="KAK1517424.1"/>
    </source>
</evidence>
<dbReference type="RefSeq" id="XP_060340966.1">
    <property type="nucleotide sequence ID" value="XM_060500149.1"/>
</dbReference>
<dbReference type="Proteomes" id="UP001241169">
    <property type="component" value="Unassembled WGS sequence"/>
</dbReference>
<keyword evidence="2" id="KW-1185">Reference proteome</keyword>
<evidence type="ECO:0000313" key="2">
    <source>
        <dbReference type="Proteomes" id="UP001241169"/>
    </source>
</evidence>
<dbReference type="EMBL" id="MOPA01000022">
    <property type="protein sequence ID" value="KAK1517424.1"/>
    <property type="molecule type" value="Genomic_DNA"/>
</dbReference>
<feature type="non-terminal residue" evidence="1">
    <location>
        <position position="1"/>
    </location>
</feature>
<proteinExistence type="predicted"/>
<gene>
    <name evidence="1" type="ORF">CPAR01_15904</name>
</gene>
<protein>
    <submittedName>
        <fullName evidence="1">Uncharacterized protein</fullName>
    </submittedName>
</protein>
<reference evidence="1 2" key="1">
    <citation type="submission" date="2016-10" db="EMBL/GenBank/DDBJ databases">
        <title>The genome sequence of Colletotrichum fioriniae PJ7.</title>
        <authorList>
            <person name="Baroncelli R."/>
        </authorList>
    </citation>
    <scope>NUCLEOTIDE SEQUENCE [LARGE SCALE GENOMIC DNA]</scope>
    <source>
        <strain evidence="1 2">IMI 384185</strain>
    </source>
</reference>
<organism evidence="1 2">
    <name type="scientific">Colletotrichum paranaense</name>
    <dbReference type="NCBI Taxonomy" id="1914294"/>
    <lineage>
        <taxon>Eukaryota</taxon>
        <taxon>Fungi</taxon>
        <taxon>Dikarya</taxon>
        <taxon>Ascomycota</taxon>
        <taxon>Pezizomycotina</taxon>
        <taxon>Sordariomycetes</taxon>
        <taxon>Hypocreomycetidae</taxon>
        <taxon>Glomerellales</taxon>
        <taxon>Glomerellaceae</taxon>
        <taxon>Colletotrichum</taxon>
        <taxon>Colletotrichum acutatum species complex</taxon>
    </lineage>
</organism>
<accession>A0ABQ9RX21</accession>
<comment type="caution">
    <text evidence="1">The sequence shown here is derived from an EMBL/GenBank/DDBJ whole genome shotgun (WGS) entry which is preliminary data.</text>
</comment>